<dbReference type="PANTHER" id="PTHR47944">
    <property type="entry name" value="CYTOCHROME P450 98A9"/>
    <property type="match status" value="1"/>
</dbReference>
<evidence type="ECO:0000256" key="8">
    <source>
        <dbReference type="PIRSR" id="PIRSR602401-1"/>
    </source>
</evidence>
<keyword evidence="9" id="KW-0812">Transmembrane</keyword>
<dbReference type="GO" id="GO:0020037">
    <property type="term" value="F:heme binding"/>
    <property type="evidence" value="ECO:0007669"/>
    <property type="project" value="InterPro"/>
</dbReference>
<feature type="transmembrane region" description="Helical" evidence="9">
    <location>
        <begin position="12"/>
        <end position="31"/>
    </location>
</feature>
<keyword evidence="6 8" id="KW-0408">Iron</keyword>
<evidence type="ECO:0000313" key="10">
    <source>
        <dbReference type="EMBL" id="KAH9294003.1"/>
    </source>
</evidence>
<dbReference type="OMA" id="FEKLMYN"/>
<dbReference type="SUPFAM" id="SSF48264">
    <property type="entry name" value="Cytochrome P450"/>
    <property type="match status" value="1"/>
</dbReference>
<dbReference type="GO" id="GO:0004497">
    <property type="term" value="F:monooxygenase activity"/>
    <property type="evidence" value="ECO:0007669"/>
    <property type="project" value="InterPro"/>
</dbReference>
<dbReference type="AlphaFoldDB" id="A0AA38CD25"/>
<evidence type="ECO:0000256" key="1">
    <source>
        <dbReference type="ARBA" id="ARBA00005122"/>
    </source>
</evidence>
<comment type="cofactor">
    <cofactor evidence="8">
        <name>heme</name>
        <dbReference type="ChEBI" id="CHEBI:30413"/>
    </cofactor>
</comment>
<dbReference type="InterPro" id="IPR036396">
    <property type="entry name" value="Cyt_P450_sf"/>
</dbReference>
<evidence type="ECO:0000256" key="9">
    <source>
        <dbReference type="SAM" id="Phobius"/>
    </source>
</evidence>
<keyword evidence="4 8" id="KW-0479">Metal-binding</keyword>
<keyword evidence="9" id="KW-1133">Transmembrane helix</keyword>
<evidence type="ECO:0000313" key="11">
    <source>
        <dbReference type="Proteomes" id="UP000824469"/>
    </source>
</evidence>
<evidence type="ECO:0000256" key="6">
    <source>
        <dbReference type="ARBA" id="ARBA00023004"/>
    </source>
</evidence>
<organism evidence="10 11">
    <name type="scientific">Taxus chinensis</name>
    <name type="common">Chinese yew</name>
    <name type="synonym">Taxus wallichiana var. chinensis</name>
    <dbReference type="NCBI Taxonomy" id="29808"/>
    <lineage>
        <taxon>Eukaryota</taxon>
        <taxon>Viridiplantae</taxon>
        <taxon>Streptophyta</taxon>
        <taxon>Embryophyta</taxon>
        <taxon>Tracheophyta</taxon>
        <taxon>Spermatophyta</taxon>
        <taxon>Pinopsida</taxon>
        <taxon>Pinidae</taxon>
        <taxon>Conifers II</taxon>
        <taxon>Cupressales</taxon>
        <taxon>Taxaceae</taxon>
        <taxon>Taxus</taxon>
    </lineage>
</organism>
<dbReference type="InterPro" id="IPR002401">
    <property type="entry name" value="Cyt_P450_E_grp-I"/>
</dbReference>
<proteinExistence type="inferred from homology"/>
<dbReference type="PRINTS" id="PR00463">
    <property type="entry name" value="EP450I"/>
</dbReference>
<keyword evidence="5" id="KW-0560">Oxidoreductase</keyword>
<evidence type="ECO:0000256" key="2">
    <source>
        <dbReference type="ARBA" id="ARBA00010617"/>
    </source>
</evidence>
<dbReference type="InterPro" id="IPR001128">
    <property type="entry name" value="Cyt_P450"/>
</dbReference>
<dbReference type="GO" id="GO:0042617">
    <property type="term" value="P:paclitaxel biosynthetic process"/>
    <property type="evidence" value="ECO:0007669"/>
    <property type="project" value="UniProtKB-KW"/>
</dbReference>
<dbReference type="Pfam" id="PF00067">
    <property type="entry name" value="p450"/>
    <property type="match status" value="2"/>
</dbReference>
<sequence>MDSPTLNILVKAPATGLALFLACVFILYKIVKKRPGEHGTLPPGPRPWPLLGNLHQLGDLPHQSLAALAKKYGPVMFLRLGSIPTVVVSSPAMAKEFLKTHDRLFADRPTVSARIYLAYDGKDVAYASYGDYWRQMKKLCTLELLTRNSIVKETFRLHAPGPLLVPHQSTQSCNVGGYHIPTRTRLFVNIWAIGRDESIWDDPYHFKPERFIGKNIDFRGQHYELLPFGTARRGCPGIPMGLLVTELTLAQLIHCFHWTVEGEVNMHEMYGLTVPGKFPISARPSWRLTSKFPG</sequence>
<keyword evidence="3 8" id="KW-0349">Heme</keyword>
<keyword evidence="9" id="KW-0472">Membrane</keyword>
<dbReference type="GO" id="GO:0016705">
    <property type="term" value="F:oxidoreductase activity, acting on paired donors, with incorporation or reduction of molecular oxygen"/>
    <property type="evidence" value="ECO:0007669"/>
    <property type="project" value="InterPro"/>
</dbReference>
<dbReference type="Proteomes" id="UP000824469">
    <property type="component" value="Unassembled WGS sequence"/>
</dbReference>
<dbReference type="Gene3D" id="1.10.630.10">
    <property type="entry name" value="Cytochrome P450"/>
    <property type="match status" value="2"/>
</dbReference>
<name>A0AA38CD25_TAXCH</name>
<feature type="binding site" description="axial binding residue" evidence="8">
    <location>
        <position position="235"/>
    </location>
    <ligand>
        <name>heme</name>
        <dbReference type="ChEBI" id="CHEBI:30413"/>
    </ligand>
    <ligandPart>
        <name>Fe</name>
        <dbReference type="ChEBI" id="CHEBI:18248"/>
    </ligandPart>
</feature>
<keyword evidence="11" id="KW-1185">Reference proteome</keyword>
<protein>
    <recommendedName>
        <fullName evidence="12">Cytochrome P450</fullName>
    </recommendedName>
</protein>
<reference evidence="10 11" key="1">
    <citation type="journal article" date="2021" name="Nat. Plants">
        <title>The Taxus genome provides insights into paclitaxel biosynthesis.</title>
        <authorList>
            <person name="Xiong X."/>
            <person name="Gou J."/>
            <person name="Liao Q."/>
            <person name="Li Y."/>
            <person name="Zhou Q."/>
            <person name="Bi G."/>
            <person name="Li C."/>
            <person name="Du R."/>
            <person name="Wang X."/>
            <person name="Sun T."/>
            <person name="Guo L."/>
            <person name="Liang H."/>
            <person name="Lu P."/>
            <person name="Wu Y."/>
            <person name="Zhang Z."/>
            <person name="Ro D.K."/>
            <person name="Shang Y."/>
            <person name="Huang S."/>
            <person name="Yan J."/>
        </authorList>
    </citation>
    <scope>NUCLEOTIDE SEQUENCE [LARGE SCALE GENOMIC DNA]</scope>
    <source>
        <strain evidence="10">Ta-2019</strain>
    </source>
</reference>
<comment type="caution">
    <text evidence="10">The sequence shown here is derived from an EMBL/GenBank/DDBJ whole genome shotgun (WGS) entry which is preliminary data.</text>
</comment>
<evidence type="ECO:0000256" key="5">
    <source>
        <dbReference type="ARBA" id="ARBA00023002"/>
    </source>
</evidence>
<accession>A0AA38CD25</accession>
<comment type="similarity">
    <text evidence="2">Belongs to the cytochrome P450 family.</text>
</comment>
<dbReference type="EMBL" id="JAHRHJ020000501">
    <property type="protein sequence ID" value="KAH9294003.1"/>
    <property type="molecule type" value="Genomic_DNA"/>
</dbReference>
<keyword evidence="7" id="KW-0876">Taxol biosynthesis</keyword>
<evidence type="ECO:0000256" key="7">
    <source>
        <dbReference type="ARBA" id="ARBA00023059"/>
    </source>
</evidence>
<evidence type="ECO:0000256" key="4">
    <source>
        <dbReference type="ARBA" id="ARBA00022723"/>
    </source>
</evidence>
<comment type="pathway">
    <text evidence="1">Alkaloid biosynthesis; taxol biosynthesis.</text>
</comment>
<dbReference type="GO" id="GO:0005506">
    <property type="term" value="F:iron ion binding"/>
    <property type="evidence" value="ECO:0007669"/>
    <property type="project" value="InterPro"/>
</dbReference>
<gene>
    <name evidence="10" type="ORF">KI387_040792</name>
</gene>
<evidence type="ECO:0008006" key="12">
    <source>
        <dbReference type="Google" id="ProtNLM"/>
    </source>
</evidence>
<evidence type="ECO:0000256" key="3">
    <source>
        <dbReference type="ARBA" id="ARBA00022617"/>
    </source>
</evidence>